<reference evidence="2" key="2">
    <citation type="submission" date="2023-05" db="EMBL/GenBank/DDBJ databases">
        <authorList>
            <consortium name="Lawrence Berkeley National Laboratory"/>
            <person name="Steindorff A."/>
            <person name="Hensen N."/>
            <person name="Bonometti L."/>
            <person name="Westerberg I."/>
            <person name="Brannstrom I.O."/>
            <person name="Guillou S."/>
            <person name="Cros-Aarteil S."/>
            <person name="Calhoun S."/>
            <person name="Haridas S."/>
            <person name="Kuo A."/>
            <person name="Mondo S."/>
            <person name="Pangilinan J."/>
            <person name="Riley R."/>
            <person name="Labutti K."/>
            <person name="Andreopoulos B."/>
            <person name="Lipzen A."/>
            <person name="Chen C."/>
            <person name="Yanf M."/>
            <person name="Daum C."/>
            <person name="Ng V."/>
            <person name="Clum A."/>
            <person name="Ohm R."/>
            <person name="Martin F."/>
            <person name="Silar P."/>
            <person name="Natvig D."/>
            <person name="Lalanne C."/>
            <person name="Gautier V."/>
            <person name="Ament-Velasquez S.L."/>
            <person name="Kruys A."/>
            <person name="Hutchinson M.I."/>
            <person name="Powell A.J."/>
            <person name="Barry K."/>
            <person name="Miller A.N."/>
            <person name="Grigoriev I.V."/>
            <person name="Debuchy R."/>
            <person name="Gladieux P."/>
            <person name="Thoren M.H."/>
            <person name="Johannesson H."/>
        </authorList>
    </citation>
    <scope>NUCLEOTIDE SEQUENCE</scope>
    <source>
        <strain evidence="2">CBS 731.68</strain>
    </source>
</reference>
<organism evidence="2 3">
    <name type="scientific">Parathielavia appendiculata</name>
    <dbReference type="NCBI Taxonomy" id="2587402"/>
    <lineage>
        <taxon>Eukaryota</taxon>
        <taxon>Fungi</taxon>
        <taxon>Dikarya</taxon>
        <taxon>Ascomycota</taxon>
        <taxon>Pezizomycotina</taxon>
        <taxon>Sordariomycetes</taxon>
        <taxon>Sordariomycetidae</taxon>
        <taxon>Sordariales</taxon>
        <taxon>Chaetomiaceae</taxon>
        <taxon>Parathielavia</taxon>
    </lineage>
</organism>
<keyword evidence="3" id="KW-1185">Reference proteome</keyword>
<dbReference type="AlphaFoldDB" id="A0AAN6TUV8"/>
<reference evidence="2" key="1">
    <citation type="journal article" date="2023" name="Mol. Phylogenet. Evol.">
        <title>Genome-scale phylogeny and comparative genomics of the fungal order Sordariales.</title>
        <authorList>
            <person name="Hensen N."/>
            <person name="Bonometti L."/>
            <person name="Westerberg I."/>
            <person name="Brannstrom I.O."/>
            <person name="Guillou S."/>
            <person name="Cros-Aarteil S."/>
            <person name="Calhoun S."/>
            <person name="Haridas S."/>
            <person name="Kuo A."/>
            <person name="Mondo S."/>
            <person name="Pangilinan J."/>
            <person name="Riley R."/>
            <person name="LaButti K."/>
            <person name="Andreopoulos B."/>
            <person name="Lipzen A."/>
            <person name="Chen C."/>
            <person name="Yan M."/>
            <person name="Daum C."/>
            <person name="Ng V."/>
            <person name="Clum A."/>
            <person name="Steindorff A."/>
            <person name="Ohm R.A."/>
            <person name="Martin F."/>
            <person name="Silar P."/>
            <person name="Natvig D.O."/>
            <person name="Lalanne C."/>
            <person name="Gautier V."/>
            <person name="Ament-Velasquez S.L."/>
            <person name="Kruys A."/>
            <person name="Hutchinson M.I."/>
            <person name="Powell A.J."/>
            <person name="Barry K."/>
            <person name="Miller A.N."/>
            <person name="Grigoriev I.V."/>
            <person name="Debuchy R."/>
            <person name="Gladieux P."/>
            <person name="Hiltunen Thoren M."/>
            <person name="Johannesson H."/>
        </authorList>
    </citation>
    <scope>NUCLEOTIDE SEQUENCE</scope>
    <source>
        <strain evidence="2">CBS 731.68</strain>
    </source>
</reference>
<name>A0AAN6TUV8_9PEZI</name>
<gene>
    <name evidence="2" type="ORF">N657DRAFT_674076</name>
</gene>
<dbReference type="RefSeq" id="XP_062644427.1">
    <property type="nucleotide sequence ID" value="XM_062795723.1"/>
</dbReference>
<sequence length="307" mass="32184">MLLRRTDDTYDAETCEELGLQQCGTGCIALDYTCCPSKTGDRPRDKHCVVGDDGKDGWCKNGYVAPTTAVTTSAEEAQSSTSTEESKSSTSPQISSPSTTTTSASPTEATSVSTSTNASTIASYSASTIYITTTITIIPCPASHSSSCSPDTSSPHITVITETLTISTTLCPIVEFPPLPTPTTNHPLPSTITLLEPVVTPDVVCPGEGKGWCHPVTHSHSHTQSTAVTALTQGTGYGTSSSVRAGATYPTTTARGNDTVTATATKGIVTSGAARIDMGGRWDNCRVQEEEERNFDMPTWAVVKSKD</sequence>
<dbReference type="Proteomes" id="UP001302602">
    <property type="component" value="Unassembled WGS sequence"/>
</dbReference>
<dbReference type="EMBL" id="MU853237">
    <property type="protein sequence ID" value="KAK4120656.1"/>
    <property type="molecule type" value="Genomic_DNA"/>
</dbReference>
<dbReference type="GeneID" id="87832491"/>
<accession>A0AAN6TUV8</accession>
<feature type="region of interest" description="Disordered" evidence="1">
    <location>
        <begin position="70"/>
        <end position="117"/>
    </location>
</feature>
<protein>
    <submittedName>
        <fullName evidence="2">Uncharacterized protein</fullName>
    </submittedName>
</protein>
<evidence type="ECO:0000313" key="2">
    <source>
        <dbReference type="EMBL" id="KAK4120656.1"/>
    </source>
</evidence>
<proteinExistence type="predicted"/>
<evidence type="ECO:0000313" key="3">
    <source>
        <dbReference type="Proteomes" id="UP001302602"/>
    </source>
</evidence>
<evidence type="ECO:0000256" key="1">
    <source>
        <dbReference type="SAM" id="MobiDB-lite"/>
    </source>
</evidence>
<comment type="caution">
    <text evidence="2">The sequence shown here is derived from an EMBL/GenBank/DDBJ whole genome shotgun (WGS) entry which is preliminary data.</text>
</comment>